<feature type="binding site" evidence="5">
    <location>
        <position position="126"/>
    </location>
    <ligand>
        <name>Zn(2+)</name>
        <dbReference type="ChEBI" id="CHEBI:29105"/>
        <label>1</label>
    </ligand>
</feature>
<feature type="binding site" evidence="5">
    <location>
        <position position="109"/>
    </location>
    <ligand>
        <name>Ca(2+)</name>
        <dbReference type="ChEBI" id="CHEBI:29108"/>
        <label>3</label>
    </ligand>
</feature>
<proteinExistence type="predicted"/>
<feature type="binding site" evidence="5">
    <location>
        <position position="101"/>
    </location>
    <ligand>
        <name>Zn(2+)</name>
        <dbReference type="ChEBI" id="CHEBI:29105"/>
        <label>1</label>
    </ligand>
</feature>
<evidence type="ECO:0000313" key="7">
    <source>
        <dbReference type="EMBL" id="KAK9062660.1"/>
    </source>
</evidence>
<comment type="cofactor">
    <cofactor evidence="5">
        <name>Ca(2+)</name>
        <dbReference type="ChEBI" id="CHEBI:29108"/>
    </cofactor>
    <text evidence="5">Can bind about 5 Ca(2+) ions per subunit.</text>
</comment>
<dbReference type="InterPro" id="IPR001818">
    <property type="entry name" value="Pept_M10_metallopeptidase"/>
</dbReference>
<dbReference type="PRINTS" id="PR00138">
    <property type="entry name" value="MATRIXIN"/>
</dbReference>
<dbReference type="GO" id="GO:0031012">
    <property type="term" value="C:extracellular matrix"/>
    <property type="evidence" value="ECO:0007669"/>
    <property type="project" value="InterPro"/>
</dbReference>
<dbReference type="Pfam" id="PF00413">
    <property type="entry name" value="Peptidase_M10"/>
    <property type="match status" value="1"/>
</dbReference>
<feature type="binding site" evidence="5">
    <location>
        <position position="91"/>
    </location>
    <ligand>
        <name>Ca(2+)</name>
        <dbReference type="ChEBI" id="CHEBI:29108"/>
        <label>2</label>
    </ligand>
</feature>
<evidence type="ECO:0000256" key="3">
    <source>
        <dbReference type="ARBA" id="ARBA00022801"/>
    </source>
</evidence>
<dbReference type="PANTHER" id="PTHR10201:SF272">
    <property type="entry name" value="METALLOENDOPROTEINASE 5-MMP"/>
    <property type="match status" value="1"/>
</dbReference>
<accession>A0AAP0CY56</accession>
<dbReference type="InterPro" id="IPR024079">
    <property type="entry name" value="MetalloPept_cat_dom_sf"/>
</dbReference>
<dbReference type="GO" id="GO:0008270">
    <property type="term" value="F:zinc ion binding"/>
    <property type="evidence" value="ECO:0007669"/>
    <property type="project" value="InterPro"/>
</dbReference>
<reference evidence="7 8" key="1">
    <citation type="submission" date="2024-04" db="EMBL/GenBank/DDBJ databases">
        <title>The reference genome of an endangered Asteraceae, Deinandra increscens subsp. villosa, native to the Central Coast of California.</title>
        <authorList>
            <person name="Guilliams M."/>
            <person name="Hasenstab-Lehman K."/>
            <person name="Meyer R."/>
            <person name="Mcevoy S."/>
        </authorList>
    </citation>
    <scope>NUCLEOTIDE SEQUENCE [LARGE SCALE GENOMIC DNA]</scope>
    <source>
        <tissue evidence="7">Leaf</tissue>
    </source>
</reference>
<gene>
    <name evidence="7" type="ORF">SSX86_019849</name>
</gene>
<evidence type="ECO:0000259" key="6">
    <source>
        <dbReference type="Pfam" id="PF00413"/>
    </source>
</evidence>
<keyword evidence="5" id="KW-0106">Calcium</keyword>
<evidence type="ECO:0000256" key="5">
    <source>
        <dbReference type="PIRSR" id="PIRSR621190-2"/>
    </source>
</evidence>
<dbReference type="Proteomes" id="UP001408789">
    <property type="component" value="Unassembled WGS sequence"/>
</dbReference>
<feature type="binding site" evidence="5">
    <location>
        <position position="108"/>
    </location>
    <ligand>
        <name>Ca(2+)</name>
        <dbReference type="ChEBI" id="CHEBI:29108"/>
        <label>3</label>
    </ligand>
</feature>
<comment type="cofactor">
    <cofactor evidence="5">
        <name>Zn(2+)</name>
        <dbReference type="ChEBI" id="CHEBI:29105"/>
    </cofactor>
    <text evidence="5">Binds 2 Zn(2+) ions per subunit.</text>
</comment>
<evidence type="ECO:0000256" key="2">
    <source>
        <dbReference type="ARBA" id="ARBA00022723"/>
    </source>
</evidence>
<dbReference type="GO" id="GO:0030198">
    <property type="term" value="P:extracellular matrix organization"/>
    <property type="evidence" value="ECO:0007669"/>
    <property type="project" value="TreeGrafter"/>
</dbReference>
<organism evidence="7 8">
    <name type="scientific">Deinandra increscens subsp. villosa</name>
    <dbReference type="NCBI Taxonomy" id="3103831"/>
    <lineage>
        <taxon>Eukaryota</taxon>
        <taxon>Viridiplantae</taxon>
        <taxon>Streptophyta</taxon>
        <taxon>Embryophyta</taxon>
        <taxon>Tracheophyta</taxon>
        <taxon>Spermatophyta</taxon>
        <taxon>Magnoliopsida</taxon>
        <taxon>eudicotyledons</taxon>
        <taxon>Gunneridae</taxon>
        <taxon>Pentapetalae</taxon>
        <taxon>asterids</taxon>
        <taxon>campanulids</taxon>
        <taxon>Asterales</taxon>
        <taxon>Asteraceae</taxon>
        <taxon>Asteroideae</taxon>
        <taxon>Heliantheae alliance</taxon>
        <taxon>Madieae</taxon>
        <taxon>Madiinae</taxon>
        <taxon>Deinandra</taxon>
    </lineage>
</organism>
<keyword evidence="3" id="KW-0378">Hydrolase</keyword>
<keyword evidence="8" id="KW-1185">Reference proteome</keyword>
<dbReference type="GO" id="GO:0004222">
    <property type="term" value="F:metalloendopeptidase activity"/>
    <property type="evidence" value="ECO:0007669"/>
    <property type="project" value="InterPro"/>
</dbReference>
<protein>
    <recommendedName>
        <fullName evidence="6">Peptidase M10 metallopeptidase domain-containing protein</fullName>
    </recommendedName>
</protein>
<comment type="caution">
    <text evidence="7">The sequence shown here is derived from an EMBL/GenBank/DDBJ whole genome shotgun (WGS) entry which is preliminary data.</text>
</comment>
<dbReference type="SUPFAM" id="SSF55486">
    <property type="entry name" value="Metalloproteases ('zincins'), catalytic domain"/>
    <property type="match status" value="1"/>
</dbReference>
<dbReference type="Gene3D" id="3.40.390.10">
    <property type="entry name" value="Collagenase (Catalytic Domain)"/>
    <property type="match status" value="1"/>
</dbReference>
<dbReference type="InterPro" id="IPR021190">
    <property type="entry name" value="Pept_M10A"/>
</dbReference>
<dbReference type="GO" id="GO:0030574">
    <property type="term" value="P:collagen catabolic process"/>
    <property type="evidence" value="ECO:0007669"/>
    <property type="project" value="TreeGrafter"/>
</dbReference>
<dbReference type="AlphaFoldDB" id="A0AAP0CY56"/>
<dbReference type="EMBL" id="JBCNJP010000019">
    <property type="protein sequence ID" value="KAK9062660.1"/>
    <property type="molecule type" value="Genomic_DNA"/>
</dbReference>
<evidence type="ECO:0000256" key="1">
    <source>
        <dbReference type="ARBA" id="ARBA00022670"/>
    </source>
</evidence>
<dbReference type="PANTHER" id="PTHR10201">
    <property type="entry name" value="MATRIX METALLOPROTEINASE"/>
    <property type="match status" value="1"/>
</dbReference>
<feature type="binding site" evidence="5">
    <location>
        <position position="128"/>
    </location>
    <ligand>
        <name>Ca(2+)</name>
        <dbReference type="ChEBI" id="CHEBI:29108"/>
        <label>3</label>
    </ligand>
</feature>
<keyword evidence="2 5" id="KW-0479">Metal-binding</keyword>
<sequence length="138" mass="15055">MSPKAVEGRVLLSDDFTGANHLATYSTVYEKAKNNMSDTVKAGHRRDLTYAFNPGNQLSDDVIRVFVNAIVRWSDRTPLMFTEPSSNNFADLKIGFFVGDHGYGEAADGVLGTLAHTFAPAAGLLHLDSYATWIISDV</sequence>
<feature type="domain" description="Peptidase M10 metallopeptidase" evidence="6">
    <location>
        <begin position="45"/>
        <end position="136"/>
    </location>
</feature>
<name>A0AAP0CY56_9ASTR</name>
<dbReference type="GO" id="GO:0006508">
    <property type="term" value="P:proteolysis"/>
    <property type="evidence" value="ECO:0007669"/>
    <property type="project" value="UniProtKB-KW"/>
</dbReference>
<evidence type="ECO:0000256" key="4">
    <source>
        <dbReference type="ARBA" id="ARBA00022833"/>
    </source>
</evidence>
<keyword evidence="4 5" id="KW-0862">Zinc</keyword>
<feature type="binding site" evidence="5">
    <location>
        <position position="116"/>
    </location>
    <ligand>
        <name>Zn(2+)</name>
        <dbReference type="ChEBI" id="CHEBI:29105"/>
        <label>1</label>
    </ligand>
</feature>
<evidence type="ECO:0000313" key="8">
    <source>
        <dbReference type="Proteomes" id="UP001408789"/>
    </source>
</evidence>
<keyword evidence="1" id="KW-0645">Protease</keyword>